<keyword evidence="3" id="KW-0156">Chromatin regulator</keyword>
<evidence type="ECO:0000256" key="11">
    <source>
        <dbReference type="ARBA" id="ARBA00041020"/>
    </source>
</evidence>
<evidence type="ECO:0000256" key="6">
    <source>
        <dbReference type="ARBA" id="ARBA00023163"/>
    </source>
</evidence>
<keyword evidence="4" id="KW-0805">Transcription regulation</keyword>
<keyword evidence="8" id="KW-0539">Nucleus</keyword>
<sequence>MSDKTAAPQVYGADEINAVVLDPGSYTTQAGYAGYDQPSIVTPSYYSIHTSQENGKSTKVFDENLLFSRPKDGAEIRSLVSDNLVIDWDGAMDQYRYLFGQLEINSKEQPLLLTESTMNSYKNKIKAMEFFLEEEQFCAFYSVKQPTCVSFAHGRPNCLVVDIGHDLTTVTPVIDGLCLRNQVRGTKYAGAYLNQQLRQFLKSKAVDYTAPFMVKKKEGVYWENNDTKPIFENTNNIGNIHPSVKDFFYLRTLREMKELLLECCTDDELMVPADVEKELETENTRWFELPNGLNVPFTAYERQKISNSLFHPSDTLCGVVENWEKPYDGNIIDTIGTKNDLTSKEYVPLRRAKKTDEEENNNGSASKDENSHSPSKDSNKKEDGSTNNGTAVKHEKNDPSVGVTDLIQNVLENLDIDLKPQLANNIVLTGSTTLVPRLNERLNNELSLLNPSLKIRVHSAGNTTERKYASWIGGSILSSLGTFHQLWVSKAEYDDVGPDQLIVNRFR</sequence>
<evidence type="ECO:0000313" key="17">
    <source>
        <dbReference type="Proteomes" id="UP000186136"/>
    </source>
</evidence>
<comment type="similarity">
    <text evidence="9">Belongs to the actin family. ARP4 subfamily.</text>
</comment>
<comment type="caution">
    <text evidence="16">The sequence shown here is derived from an EMBL/GenBank/DDBJ whole genome shotgun (WGS) entry which is preliminary data.</text>
</comment>
<evidence type="ECO:0000256" key="1">
    <source>
        <dbReference type="ARBA" id="ARBA00004123"/>
    </source>
</evidence>
<comment type="subcellular location">
    <subcellularLocation>
        <location evidence="1">Nucleus</location>
    </subcellularLocation>
</comment>
<evidence type="ECO:0000256" key="4">
    <source>
        <dbReference type="ARBA" id="ARBA00023015"/>
    </source>
</evidence>
<dbReference type="SMART" id="SM00268">
    <property type="entry name" value="ACTIN"/>
    <property type="match status" value="1"/>
</dbReference>
<reference evidence="16 17" key="1">
    <citation type="submission" date="2016-08" db="EMBL/GenBank/DDBJ databases">
        <title>Whole genome shotgun sequence of Pichia membranifaciens KS47-1.</title>
        <authorList>
            <person name="Konishi M."/>
            <person name="Ishida M."/>
            <person name="Arakawa T."/>
            <person name="Kato Y."/>
            <person name="Horiuchi J."/>
        </authorList>
    </citation>
    <scope>NUCLEOTIDE SEQUENCE [LARGE SCALE GENOMIC DNA]</scope>
    <source>
        <strain evidence="16 17">KS47-1</strain>
    </source>
</reference>
<keyword evidence="17" id="KW-1185">Reference proteome</keyword>
<dbReference type="GO" id="GO:0005634">
    <property type="term" value="C:nucleus"/>
    <property type="evidence" value="ECO:0007669"/>
    <property type="project" value="UniProtKB-SubCell"/>
</dbReference>
<dbReference type="Pfam" id="PF00022">
    <property type="entry name" value="Actin"/>
    <property type="match status" value="1"/>
</dbReference>
<evidence type="ECO:0000256" key="10">
    <source>
        <dbReference type="ARBA" id="ARBA00038661"/>
    </source>
</evidence>
<dbReference type="Proteomes" id="UP000186136">
    <property type="component" value="Unassembled WGS sequence"/>
</dbReference>
<keyword evidence="5" id="KW-0010">Activator</keyword>
<feature type="region of interest" description="Disordered" evidence="15">
    <location>
        <begin position="349"/>
        <end position="399"/>
    </location>
</feature>
<evidence type="ECO:0000256" key="9">
    <source>
        <dbReference type="ARBA" id="ARBA00038320"/>
    </source>
</evidence>
<protein>
    <recommendedName>
        <fullName evidence="11">Actin-related protein 4</fullName>
    </recommendedName>
    <alternativeName>
        <fullName evidence="12 14">Actin-like protein ARP4</fullName>
    </alternativeName>
</protein>
<evidence type="ECO:0000256" key="13">
    <source>
        <dbReference type="ARBA" id="ARBA00053941"/>
    </source>
</evidence>
<keyword evidence="7" id="KW-0234">DNA repair</keyword>
<comment type="function">
    <text evidence="13">Chromatin interaction component of the NuA4 histone acetyltransferase complex which is involved in transcriptional activation of selected genes principally by acetylation of nucleosomal histone H4 and H2A. The NuA4 complex is also involved in DNA repair. Is required for NuA4 complex integrity. Component of the SWR1 complex which mediates the ATP-dependent exchange of histone H2A for the H2A variant HZT1 leading to transcriptional regulation of selected genes by chromatin remodeling. Component of the INO80 complex which remodels chromatin by shifting nucleosomes and is involved in DNA repair.</text>
</comment>
<organism evidence="16 17">
    <name type="scientific">Pichia membranifaciens</name>
    <dbReference type="NCBI Taxonomy" id="4926"/>
    <lineage>
        <taxon>Eukaryota</taxon>
        <taxon>Fungi</taxon>
        <taxon>Dikarya</taxon>
        <taxon>Ascomycota</taxon>
        <taxon>Saccharomycotina</taxon>
        <taxon>Pichiomycetes</taxon>
        <taxon>Pichiales</taxon>
        <taxon>Pichiaceae</taxon>
        <taxon>Pichia</taxon>
    </lineage>
</organism>
<keyword evidence="2" id="KW-0227">DNA damage</keyword>
<dbReference type="EMBL" id="BDGI01000164">
    <property type="protein sequence ID" value="GAV30208.1"/>
    <property type="molecule type" value="Genomic_DNA"/>
</dbReference>
<dbReference type="PROSITE" id="PS00432">
    <property type="entry name" value="ACTINS_2"/>
    <property type="match status" value="1"/>
</dbReference>
<dbReference type="PANTHER" id="PTHR11937">
    <property type="entry name" value="ACTIN"/>
    <property type="match status" value="1"/>
</dbReference>
<dbReference type="Gene3D" id="3.30.420.40">
    <property type="match status" value="3"/>
</dbReference>
<feature type="compositionally biased region" description="Basic and acidic residues" evidence="15">
    <location>
        <begin position="366"/>
        <end position="384"/>
    </location>
</feature>
<dbReference type="InterPro" id="IPR043129">
    <property type="entry name" value="ATPase_NBD"/>
</dbReference>
<dbReference type="OrthoDB" id="5132116at2759"/>
<evidence type="ECO:0000256" key="12">
    <source>
        <dbReference type="ARBA" id="ARBA00042445"/>
    </source>
</evidence>
<evidence type="ECO:0000256" key="14">
    <source>
        <dbReference type="ARBA" id="ARBA00077253"/>
    </source>
</evidence>
<dbReference type="InterPro" id="IPR004000">
    <property type="entry name" value="Actin"/>
</dbReference>
<gene>
    <name evidence="16" type="ORF">PMKS-003717</name>
</gene>
<comment type="subunit">
    <text evidence="10">Component of the NuA4 histone acetyltransferase complex, of the INO80 chromatin remodeling complex, and of the SWR1 chromatin remodeling complex.</text>
</comment>
<dbReference type="Gene3D" id="3.90.640.10">
    <property type="entry name" value="Actin, Chain A, domain 4"/>
    <property type="match status" value="1"/>
</dbReference>
<evidence type="ECO:0000256" key="7">
    <source>
        <dbReference type="ARBA" id="ARBA00023204"/>
    </source>
</evidence>
<proteinExistence type="inferred from homology"/>
<evidence type="ECO:0000256" key="5">
    <source>
        <dbReference type="ARBA" id="ARBA00023159"/>
    </source>
</evidence>
<evidence type="ECO:0000256" key="8">
    <source>
        <dbReference type="ARBA" id="ARBA00023242"/>
    </source>
</evidence>
<keyword evidence="6" id="KW-0804">Transcription</keyword>
<dbReference type="AlphaFoldDB" id="A0A1Q2YKY5"/>
<dbReference type="InterPro" id="IPR004001">
    <property type="entry name" value="Actin_CS"/>
</dbReference>
<evidence type="ECO:0000256" key="3">
    <source>
        <dbReference type="ARBA" id="ARBA00022853"/>
    </source>
</evidence>
<evidence type="ECO:0000256" key="2">
    <source>
        <dbReference type="ARBA" id="ARBA00022763"/>
    </source>
</evidence>
<dbReference type="FunFam" id="3.30.420.40:FF:000203">
    <property type="entry name" value="Actin-related protein 4"/>
    <property type="match status" value="1"/>
</dbReference>
<dbReference type="GO" id="GO:0006281">
    <property type="term" value="P:DNA repair"/>
    <property type="evidence" value="ECO:0007669"/>
    <property type="project" value="UniProtKB-KW"/>
</dbReference>
<evidence type="ECO:0000256" key="15">
    <source>
        <dbReference type="SAM" id="MobiDB-lite"/>
    </source>
</evidence>
<name>A0A1Q2YKY5_9ASCO</name>
<accession>A0A1Q2YKY5</accession>
<dbReference type="SUPFAM" id="SSF53067">
    <property type="entry name" value="Actin-like ATPase domain"/>
    <property type="match status" value="2"/>
</dbReference>
<evidence type="ECO:0000313" key="16">
    <source>
        <dbReference type="EMBL" id="GAV30208.1"/>
    </source>
</evidence>
<dbReference type="GO" id="GO:0006325">
    <property type="term" value="P:chromatin organization"/>
    <property type="evidence" value="ECO:0007669"/>
    <property type="project" value="UniProtKB-KW"/>
</dbReference>